<feature type="compositionally biased region" description="Polar residues" evidence="1">
    <location>
        <begin position="45"/>
        <end position="58"/>
    </location>
</feature>
<gene>
    <name evidence="2" type="ORF">M409DRAFT_60234</name>
</gene>
<dbReference type="Proteomes" id="UP000799537">
    <property type="component" value="Unassembled WGS sequence"/>
</dbReference>
<feature type="compositionally biased region" description="Basic and acidic residues" evidence="1">
    <location>
        <begin position="807"/>
        <end position="821"/>
    </location>
</feature>
<feature type="compositionally biased region" description="Low complexity" evidence="1">
    <location>
        <begin position="76"/>
        <end position="90"/>
    </location>
</feature>
<feature type="compositionally biased region" description="Low complexity" evidence="1">
    <location>
        <begin position="240"/>
        <end position="255"/>
    </location>
</feature>
<evidence type="ECO:0000313" key="2">
    <source>
        <dbReference type="EMBL" id="KAF2160124.1"/>
    </source>
</evidence>
<dbReference type="GO" id="GO:0003677">
    <property type="term" value="F:DNA binding"/>
    <property type="evidence" value="ECO:0007669"/>
    <property type="project" value="InterPro"/>
</dbReference>
<evidence type="ECO:0000256" key="1">
    <source>
        <dbReference type="SAM" id="MobiDB-lite"/>
    </source>
</evidence>
<dbReference type="GeneID" id="54567669"/>
<dbReference type="PRINTS" id="PR00929">
    <property type="entry name" value="ATHOOK"/>
</dbReference>
<dbReference type="RefSeq" id="XP_033661013.1">
    <property type="nucleotide sequence ID" value="XM_033814397.1"/>
</dbReference>
<dbReference type="SMART" id="SM00384">
    <property type="entry name" value="AT_hook"/>
    <property type="match status" value="3"/>
</dbReference>
<evidence type="ECO:0000313" key="3">
    <source>
        <dbReference type="Proteomes" id="UP000799537"/>
    </source>
</evidence>
<dbReference type="OrthoDB" id="5350396at2759"/>
<sequence length="856" mass="94140">MAPPKGVKSNGLISNFFKPFITQKAPNSLPQEIGDEIVVAARPPLSQQHQQQPTETCASQTKTTPTKRKPGRPRKSPASSVSKSSQSDGSHTPKRRGRPRKHPLPSSPSQSSHDGVKKSSRPVGRPRKTESQRQRDEQLGGSASSPIQLSETKSERFNINPLTDEADITPTEDSPFRPAGDSPKQRIAKGVAALSPSPPRKTTTEMPAPPLPQPQFGTPADKTPNASFSSISTLTTVPNSQASSFPVSSSTSSRRIVSDGLQGVTGSDSESEDLEDIQTVYANKRRKLSQDDGVKAAAPKQPPPQKNTRLSDQEKSKNFFKAFPRSPAKPVLKNSLASLLADHEKDQMADATIASLESAVEESKKQEEREQALEDAGYDGDAIVAAAGSDSEDREKVIMALARTEALHKKGDYHFFLDPEPLHTNSPFPTESLPDEPWARIYRNDVSRREACVSGFAAELAAKFPLPMTVTSWMACQLQYEQSEELCEAYVEILRASGHDDQSISDTWGSLNSIYKARSLFENNWREHVKTALPRGLSYMVRLISFRAPSIDNVVSEASPNSTCAAFLDLTLMNVDELVKADISLSLLIADCIEDMLDALSEHSFHKLIPLVVGTMFSPSDLPEFARCRAIAALPASTPRAHKIRRRLALEYFNTTEKKACDPPDWPKSIIHTLKSKLEFHISESTDYALLTALTTVLDIAIDAGWTDYSLLAPRESTGPWGERQPPSAAETKHNKDIDAITDVLKILASRIRDAGTSHLRRTETKSAIEQVMARLQFCVRSRARPTKDVFDEKVMKQARFDVSSFARKDKDEEKDEREFVEVVPVEDLSGREADEEEDATAGGSEGSGSECLEMV</sequence>
<evidence type="ECO:0008006" key="4">
    <source>
        <dbReference type="Google" id="ProtNLM"/>
    </source>
</evidence>
<name>A0A6A6BZ95_ZASCE</name>
<feature type="compositionally biased region" description="Polar residues" evidence="1">
    <location>
        <begin position="224"/>
        <end position="239"/>
    </location>
</feature>
<dbReference type="InterPro" id="IPR017956">
    <property type="entry name" value="AT_hook_DNA-bd_motif"/>
</dbReference>
<dbReference type="EMBL" id="ML993629">
    <property type="protein sequence ID" value="KAF2160124.1"/>
    <property type="molecule type" value="Genomic_DNA"/>
</dbReference>
<proteinExistence type="predicted"/>
<accession>A0A6A6BZ95</accession>
<feature type="region of interest" description="Disordered" evidence="1">
    <location>
        <begin position="807"/>
        <end position="856"/>
    </location>
</feature>
<feature type="region of interest" description="Disordered" evidence="1">
    <location>
        <begin position="26"/>
        <end position="322"/>
    </location>
</feature>
<keyword evidence="3" id="KW-1185">Reference proteome</keyword>
<feature type="compositionally biased region" description="Polar residues" evidence="1">
    <location>
        <begin position="141"/>
        <end position="151"/>
    </location>
</feature>
<feature type="compositionally biased region" description="Basic residues" evidence="1">
    <location>
        <begin position="65"/>
        <end position="75"/>
    </location>
</feature>
<feature type="compositionally biased region" description="Basic and acidic residues" evidence="1">
    <location>
        <begin position="127"/>
        <end position="138"/>
    </location>
</feature>
<protein>
    <recommendedName>
        <fullName evidence="4">Coiled-coil SMC6 And NSE5 INteracting (CANIN) domain-containing protein</fullName>
    </recommendedName>
</protein>
<organism evidence="2 3">
    <name type="scientific">Zasmidium cellare ATCC 36951</name>
    <dbReference type="NCBI Taxonomy" id="1080233"/>
    <lineage>
        <taxon>Eukaryota</taxon>
        <taxon>Fungi</taxon>
        <taxon>Dikarya</taxon>
        <taxon>Ascomycota</taxon>
        <taxon>Pezizomycotina</taxon>
        <taxon>Dothideomycetes</taxon>
        <taxon>Dothideomycetidae</taxon>
        <taxon>Mycosphaerellales</taxon>
        <taxon>Mycosphaerellaceae</taxon>
        <taxon>Zasmidium</taxon>
    </lineage>
</organism>
<feature type="compositionally biased region" description="Basic residues" evidence="1">
    <location>
        <begin position="92"/>
        <end position="103"/>
    </location>
</feature>
<reference evidence="2" key="1">
    <citation type="journal article" date="2020" name="Stud. Mycol.">
        <title>101 Dothideomycetes genomes: a test case for predicting lifestyles and emergence of pathogens.</title>
        <authorList>
            <person name="Haridas S."/>
            <person name="Albert R."/>
            <person name="Binder M."/>
            <person name="Bloem J."/>
            <person name="Labutti K."/>
            <person name="Salamov A."/>
            <person name="Andreopoulos B."/>
            <person name="Baker S."/>
            <person name="Barry K."/>
            <person name="Bills G."/>
            <person name="Bluhm B."/>
            <person name="Cannon C."/>
            <person name="Castanera R."/>
            <person name="Culley D."/>
            <person name="Daum C."/>
            <person name="Ezra D."/>
            <person name="Gonzalez J."/>
            <person name="Henrissat B."/>
            <person name="Kuo A."/>
            <person name="Liang C."/>
            <person name="Lipzen A."/>
            <person name="Lutzoni F."/>
            <person name="Magnuson J."/>
            <person name="Mondo S."/>
            <person name="Nolan M."/>
            <person name="Ohm R."/>
            <person name="Pangilinan J."/>
            <person name="Park H.-J."/>
            <person name="Ramirez L."/>
            <person name="Alfaro M."/>
            <person name="Sun H."/>
            <person name="Tritt A."/>
            <person name="Yoshinaga Y."/>
            <person name="Zwiers L.-H."/>
            <person name="Turgeon B."/>
            <person name="Goodwin S."/>
            <person name="Spatafora J."/>
            <person name="Crous P."/>
            <person name="Grigoriev I."/>
        </authorList>
    </citation>
    <scope>NUCLEOTIDE SEQUENCE</scope>
    <source>
        <strain evidence="2">ATCC 36951</strain>
    </source>
</reference>
<dbReference type="AlphaFoldDB" id="A0A6A6BZ95"/>